<organism evidence="2 3">
    <name type="scientific">Portunus trituberculatus</name>
    <name type="common">Swimming crab</name>
    <name type="synonym">Neptunus trituberculatus</name>
    <dbReference type="NCBI Taxonomy" id="210409"/>
    <lineage>
        <taxon>Eukaryota</taxon>
        <taxon>Metazoa</taxon>
        <taxon>Ecdysozoa</taxon>
        <taxon>Arthropoda</taxon>
        <taxon>Crustacea</taxon>
        <taxon>Multicrustacea</taxon>
        <taxon>Malacostraca</taxon>
        <taxon>Eumalacostraca</taxon>
        <taxon>Eucarida</taxon>
        <taxon>Decapoda</taxon>
        <taxon>Pleocyemata</taxon>
        <taxon>Brachyura</taxon>
        <taxon>Eubrachyura</taxon>
        <taxon>Portunoidea</taxon>
        <taxon>Portunidae</taxon>
        <taxon>Portuninae</taxon>
        <taxon>Portunus</taxon>
    </lineage>
</organism>
<name>A0A5B7JU13_PORTR</name>
<proteinExistence type="predicted"/>
<feature type="compositionally biased region" description="Basic and acidic residues" evidence="1">
    <location>
        <begin position="46"/>
        <end position="62"/>
    </location>
</feature>
<evidence type="ECO:0000256" key="1">
    <source>
        <dbReference type="SAM" id="MobiDB-lite"/>
    </source>
</evidence>
<feature type="region of interest" description="Disordered" evidence="1">
    <location>
        <begin position="1"/>
        <end position="62"/>
    </location>
</feature>
<dbReference type="AlphaFoldDB" id="A0A5B7JU13"/>
<keyword evidence="3" id="KW-1185">Reference proteome</keyword>
<reference evidence="2 3" key="1">
    <citation type="submission" date="2019-05" db="EMBL/GenBank/DDBJ databases">
        <title>Another draft genome of Portunus trituberculatus and its Hox gene families provides insights of decapod evolution.</title>
        <authorList>
            <person name="Jeong J.-H."/>
            <person name="Song I."/>
            <person name="Kim S."/>
            <person name="Choi T."/>
            <person name="Kim D."/>
            <person name="Ryu S."/>
            <person name="Kim W."/>
        </authorList>
    </citation>
    <scope>NUCLEOTIDE SEQUENCE [LARGE SCALE GENOMIC DNA]</scope>
    <source>
        <tissue evidence="2">Muscle</tissue>
    </source>
</reference>
<accession>A0A5B7JU13</accession>
<gene>
    <name evidence="2" type="ORF">E2C01_093620</name>
</gene>
<feature type="compositionally biased region" description="Basic and acidic residues" evidence="1">
    <location>
        <begin position="8"/>
        <end position="17"/>
    </location>
</feature>
<dbReference type="EMBL" id="VSRR010113308">
    <property type="protein sequence ID" value="MPC98259.1"/>
    <property type="molecule type" value="Genomic_DNA"/>
</dbReference>
<dbReference type="Proteomes" id="UP000324222">
    <property type="component" value="Unassembled WGS sequence"/>
</dbReference>
<comment type="caution">
    <text evidence="2">The sequence shown here is derived from an EMBL/GenBank/DDBJ whole genome shotgun (WGS) entry which is preliminary data.</text>
</comment>
<evidence type="ECO:0000313" key="3">
    <source>
        <dbReference type="Proteomes" id="UP000324222"/>
    </source>
</evidence>
<protein>
    <submittedName>
        <fullName evidence="2">Uncharacterized protein</fullName>
    </submittedName>
</protein>
<sequence>MEGMEEGVESRQEDKQPDNQTARQKAHRVSDTSPQVADAKRKRHLRFGDPEEGLEKENKIQK</sequence>
<evidence type="ECO:0000313" key="2">
    <source>
        <dbReference type="EMBL" id="MPC98259.1"/>
    </source>
</evidence>